<proteinExistence type="predicted"/>
<dbReference type="AlphaFoldDB" id="A0A8H6Z9J8"/>
<sequence>MKELGPYKFNSSIQFSDFLLIIATACHTKISNLPITSMKWKFDRPGNAGKKGLANKTASDVMIKSLVDRKRDYIFSIYMPPPTLVKKELPWIKDENDAPLPDFEYNVNNATSSSVKSIRHQIVAIDTASNDDLNELLEHYPIDNHPLFPGKHIFRNETGFFGIASSGCCQGKRQCDN</sequence>
<accession>A0A8H6Z9J8</accession>
<organism evidence="1 2">
    <name type="scientific">Mycena venus</name>
    <dbReference type="NCBI Taxonomy" id="2733690"/>
    <lineage>
        <taxon>Eukaryota</taxon>
        <taxon>Fungi</taxon>
        <taxon>Dikarya</taxon>
        <taxon>Basidiomycota</taxon>
        <taxon>Agaricomycotina</taxon>
        <taxon>Agaricomycetes</taxon>
        <taxon>Agaricomycetidae</taxon>
        <taxon>Agaricales</taxon>
        <taxon>Marasmiineae</taxon>
        <taxon>Mycenaceae</taxon>
        <taxon>Mycena</taxon>
    </lineage>
</organism>
<dbReference type="Proteomes" id="UP000620124">
    <property type="component" value="Unassembled WGS sequence"/>
</dbReference>
<dbReference type="OrthoDB" id="3056089at2759"/>
<comment type="caution">
    <text evidence="1">The sequence shown here is derived from an EMBL/GenBank/DDBJ whole genome shotgun (WGS) entry which is preliminary data.</text>
</comment>
<name>A0A8H6Z9J8_9AGAR</name>
<evidence type="ECO:0000313" key="2">
    <source>
        <dbReference type="Proteomes" id="UP000620124"/>
    </source>
</evidence>
<evidence type="ECO:0000313" key="1">
    <source>
        <dbReference type="EMBL" id="KAF7372246.1"/>
    </source>
</evidence>
<dbReference type="EMBL" id="JACAZI010000001">
    <property type="protein sequence ID" value="KAF7372246.1"/>
    <property type="molecule type" value="Genomic_DNA"/>
</dbReference>
<keyword evidence="2" id="KW-1185">Reference proteome</keyword>
<protein>
    <submittedName>
        <fullName evidence="1">Uncharacterized protein</fullName>
    </submittedName>
</protein>
<gene>
    <name evidence="1" type="ORF">MVEN_00084100</name>
</gene>
<reference evidence="1" key="1">
    <citation type="submission" date="2020-05" db="EMBL/GenBank/DDBJ databases">
        <title>Mycena genomes resolve the evolution of fungal bioluminescence.</title>
        <authorList>
            <person name="Tsai I.J."/>
        </authorList>
    </citation>
    <scope>NUCLEOTIDE SEQUENCE</scope>
    <source>
        <strain evidence="1">CCC161011</strain>
    </source>
</reference>